<dbReference type="EMBL" id="BRPK01000011">
    <property type="protein sequence ID" value="GLB42177.1"/>
    <property type="molecule type" value="Genomic_DNA"/>
</dbReference>
<organism evidence="1 2">
    <name type="scientific">Lyophyllum shimeji</name>
    <name type="common">Hon-shimeji</name>
    <name type="synonym">Tricholoma shimeji</name>
    <dbReference type="NCBI Taxonomy" id="47721"/>
    <lineage>
        <taxon>Eukaryota</taxon>
        <taxon>Fungi</taxon>
        <taxon>Dikarya</taxon>
        <taxon>Basidiomycota</taxon>
        <taxon>Agaricomycotina</taxon>
        <taxon>Agaricomycetes</taxon>
        <taxon>Agaricomycetidae</taxon>
        <taxon>Agaricales</taxon>
        <taxon>Tricholomatineae</taxon>
        <taxon>Lyophyllaceae</taxon>
        <taxon>Lyophyllum</taxon>
    </lineage>
</organism>
<gene>
    <name evidence="1" type="ORF">LshimejAT787_1101920</name>
</gene>
<sequence length="68" mass="6941">MAATYGPCLGEIVILQPGQYGSQGEGQSIISSFATGSIHRIGAVEQEGGLCCDRSGASKIGCFYTPNG</sequence>
<name>A0A9P3URF3_LYOSH</name>
<protein>
    <submittedName>
        <fullName evidence="1">Uncharacterized protein</fullName>
    </submittedName>
</protein>
<evidence type="ECO:0000313" key="1">
    <source>
        <dbReference type="EMBL" id="GLB42177.1"/>
    </source>
</evidence>
<comment type="caution">
    <text evidence="1">The sequence shown here is derived from an EMBL/GenBank/DDBJ whole genome shotgun (WGS) entry which is preliminary data.</text>
</comment>
<proteinExistence type="predicted"/>
<accession>A0A9P3URF3</accession>
<keyword evidence="2" id="KW-1185">Reference proteome</keyword>
<reference evidence="1" key="1">
    <citation type="submission" date="2022-07" db="EMBL/GenBank/DDBJ databases">
        <title>The genome of Lyophyllum shimeji provides insight into the initial evolution of ectomycorrhizal fungal genome.</title>
        <authorList>
            <person name="Kobayashi Y."/>
            <person name="Shibata T."/>
            <person name="Hirakawa H."/>
            <person name="Shigenobu S."/>
            <person name="Nishiyama T."/>
            <person name="Yamada A."/>
            <person name="Hasebe M."/>
            <person name="Kawaguchi M."/>
        </authorList>
    </citation>
    <scope>NUCLEOTIDE SEQUENCE</scope>
    <source>
        <strain evidence="1">AT787</strain>
    </source>
</reference>
<dbReference type="AlphaFoldDB" id="A0A9P3URF3"/>
<evidence type="ECO:0000313" key="2">
    <source>
        <dbReference type="Proteomes" id="UP001063166"/>
    </source>
</evidence>
<dbReference type="Proteomes" id="UP001063166">
    <property type="component" value="Unassembled WGS sequence"/>
</dbReference>